<sequence>MARNGMCFSMVLFLLCFASAGIGNTVQLVQGQKTWCIAKPSTDESTLLGNLNYACSQVDCSVLQRGKPCFNPDNLISHASLAMNLYYESKGRNAWNCNFKNSALVVLTDPSYGGCVFA</sequence>
<dbReference type="InterPro" id="IPR044788">
    <property type="entry name" value="X8_dom_prot"/>
</dbReference>
<reference evidence="4 5" key="1">
    <citation type="journal article" date="2022" name="Cell">
        <title>Repeat-based holocentromeres influence genome architecture and karyotype evolution.</title>
        <authorList>
            <person name="Hofstatter P.G."/>
            <person name="Thangavel G."/>
            <person name="Lux T."/>
            <person name="Neumann P."/>
            <person name="Vondrak T."/>
            <person name="Novak P."/>
            <person name="Zhang M."/>
            <person name="Costa L."/>
            <person name="Castellani M."/>
            <person name="Scott A."/>
            <person name="Toegelov H."/>
            <person name="Fuchs J."/>
            <person name="Mata-Sucre Y."/>
            <person name="Dias Y."/>
            <person name="Vanzela A.L.L."/>
            <person name="Huettel B."/>
            <person name="Almeida C.C.S."/>
            <person name="Simkova H."/>
            <person name="Souza G."/>
            <person name="Pedrosa-Harand A."/>
            <person name="Macas J."/>
            <person name="Mayer K.F.X."/>
            <person name="Houben A."/>
            <person name="Marques A."/>
        </authorList>
    </citation>
    <scope>NUCLEOTIDE SEQUENCE [LARGE SCALE GENOMIC DNA]</scope>
    <source>
        <strain evidence="4">RhyTen1mFocal</strain>
    </source>
</reference>
<gene>
    <name evidence="4" type="ORF">LUZ61_004602</name>
</gene>
<protein>
    <recommendedName>
        <fullName evidence="3">X8 domain-containing protein</fullName>
    </recommendedName>
</protein>
<dbReference type="SMART" id="SM00768">
    <property type="entry name" value="X8"/>
    <property type="match status" value="1"/>
</dbReference>
<dbReference type="AlphaFoldDB" id="A0AAD5ZN39"/>
<dbReference type="EMBL" id="JAMRDG010000001">
    <property type="protein sequence ID" value="KAJ3700897.1"/>
    <property type="molecule type" value="Genomic_DNA"/>
</dbReference>
<evidence type="ECO:0000313" key="4">
    <source>
        <dbReference type="EMBL" id="KAJ3700897.1"/>
    </source>
</evidence>
<dbReference type="InterPro" id="IPR012946">
    <property type="entry name" value="X8"/>
</dbReference>
<organism evidence="4 5">
    <name type="scientific">Rhynchospora tenuis</name>
    <dbReference type="NCBI Taxonomy" id="198213"/>
    <lineage>
        <taxon>Eukaryota</taxon>
        <taxon>Viridiplantae</taxon>
        <taxon>Streptophyta</taxon>
        <taxon>Embryophyta</taxon>
        <taxon>Tracheophyta</taxon>
        <taxon>Spermatophyta</taxon>
        <taxon>Magnoliopsida</taxon>
        <taxon>Liliopsida</taxon>
        <taxon>Poales</taxon>
        <taxon>Cyperaceae</taxon>
        <taxon>Cyperoideae</taxon>
        <taxon>Rhynchosporeae</taxon>
        <taxon>Rhynchospora</taxon>
    </lineage>
</organism>
<name>A0AAD5ZN39_9POAL</name>
<feature type="signal peptide" evidence="2">
    <location>
        <begin position="1"/>
        <end position="23"/>
    </location>
</feature>
<feature type="chain" id="PRO_5041900251" description="X8 domain-containing protein" evidence="2">
    <location>
        <begin position="24"/>
        <end position="118"/>
    </location>
</feature>
<evidence type="ECO:0000259" key="3">
    <source>
        <dbReference type="SMART" id="SM00768"/>
    </source>
</evidence>
<dbReference type="GO" id="GO:0009506">
    <property type="term" value="C:plasmodesma"/>
    <property type="evidence" value="ECO:0007669"/>
    <property type="project" value="UniProtKB-ARBA"/>
</dbReference>
<dbReference type="PANTHER" id="PTHR31044:SF57">
    <property type="entry name" value="CARBOHYDRATE-BINDING X8 DOMAIN SUPERFAMILY PROTEIN"/>
    <property type="match status" value="1"/>
</dbReference>
<dbReference type="PANTHER" id="PTHR31044">
    <property type="entry name" value="BETA-1,3 GLUCANASE"/>
    <property type="match status" value="1"/>
</dbReference>
<keyword evidence="5" id="KW-1185">Reference proteome</keyword>
<feature type="domain" description="X8" evidence="3">
    <location>
        <begin position="34"/>
        <end position="117"/>
    </location>
</feature>
<evidence type="ECO:0000256" key="1">
    <source>
        <dbReference type="ARBA" id="ARBA00022729"/>
    </source>
</evidence>
<comment type="caution">
    <text evidence="4">The sequence shown here is derived from an EMBL/GenBank/DDBJ whole genome shotgun (WGS) entry which is preliminary data.</text>
</comment>
<accession>A0AAD5ZN39</accession>
<keyword evidence="1 2" id="KW-0732">Signal</keyword>
<dbReference type="Proteomes" id="UP001210211">
    <property type="component" value="Unassembled WGS sequence"/>
</dbReference>
<dbReference type="Gene3D" id="1.20.58.1040">
    <property type="match status" value="1"/>
</dbReference>
<evidence type="ECO:0000313" key="5">
    <source>
        <dbReference type="Proteomes" id="UP001210211"/>
    </source>
</evidence>
<dbReference type="Pfam" id="PF07983">
    <property type="entry name" value="X8"/>
    <property type="match status" value="1"/>
</dbReference>
<evidence type="ECO:0000256" key="2">
    <source>
        <dbReference type="SAM" id="SignalP"/>
    </source>
</evidence>
<proteinExistence type="predicted"/>